<dbReference type="PANTHER" id="PTHR11143">
    <property type="entry name" value="60S RIBOSOMAL PROTEIN L26 FAMILY MEMBER"/>
    <property type="match status" value="1"/>
</dbReference>
<name>A0A0H4T912_9ARCH</name>
<dbReference type="SUPFAM" id="SSF50104">
    <property type="entry name" value="Translation proteins SH3-like domain"/>
    <property type="match status" value="1"/>
</dbReference>
<evidence type="ECO:0000256" key="4">
    <source>
        <dbReference type="ARBA" id="ARBA00035478"/>
    </source>
</evidence>
<dbReference type="EMBL" id="KT007010">
    <property type="protein sequence ID" value="AKQ03280.1"/>
    <property type="molecule type" value="Genomic_DNA"/>
</dbReference>
<dbReference type="InterPro" id="IPR041988">
    <property type="entry name" value="Ribosomal_uL24_KOW"/>
</dbReference>
<accession>A0A0H4T912</accession>
<evidence type="ECO:0000256" key="2">
    <source>
        <dbReference type="ARBA" id="ARBA00022980"/>
    </source>
</evidence>
<dbReference type="CDD" id="cd06089">
    <property type="entry name" value="KOW_RPL26"/>
    <property type="match status" value="1"/>
</dbReference>
<evidence type="ECO:0000313" key="8">
    <source>
        <dbReference type="EMBL" id="AKQ03280.1"/>
    </source>
</evidence>
<dbReference type="Gene3D" id="2.30.30.30">
    <property type="match status" value="1"/>
</dbReference>
<dbReference type="InterPro" id="IPR005756">
    <property type="entry name" value="Ribosomal_uL24_euk/arc"/>
</dbReference>
<protein>
    <recommendedName>
        <fullName evidence="4 5">50S ribosomal protein L24</fullName>
    </recommendedName>
</protein>
<evidence type="ECO:0000256" key="3">
    <source>
        <dbReference type="ARBA" id="ARBA00023274"/>
    </source>
</evidence>
<feature type="compositionally biased region" description="Basic and acidic residues" evidence="6">
    <location>
        <begin position="98"/>
        <end position="108"/>
    </location>
</feature>
<comment type="similarity">
    <text evidence="1">Belongs to the universal ribosomal protein uL24 family.</text>
</comment>
<dbReference type="GO" id="GO:0015934">
    <property type="term" value="C:large ribosomal subunit"/>
    <property type="evidence" value="ECO:0007669"/>
    <property type="project" value="UniProtKB-UniRule"/>
</dbReference>
<dbReference type="InterPro" id="IPR014722">
    <property type="entry name" value="Rib_uL2_dom2"/>
</dbReference>
<organism evidence="8">
    <name type="scientific">uncultured archaeon Rifle_16ft_4_minimus_37913</name>
    <dbReference type="NCBI Taxonomy" id="1665152"/>
    <lineage>
        <taxon>Archaea</taxon>
        <taxon>environmental samples</taxon>
    </lineage>
</organism>
<dbReference type="GO" id="GO:0003723">
    <property type="term" value="F:RNA binding"/>
    <property type="evidence" value="ECO:0007669"/>
    <property type="project" value="InterPro"/>
</dbReference>
<dbReference type="Pfam" id="PF16906">
    <property type="entry name" value="Ribosomal_L26"/>
    <property type="match status" value="1"/>
</dbReference>
<evidence type="ECO:0000256" key="6">
    <source>
        <dbReference type="SAM" id="MobiDB-lite"/>
    </source>
</evidence>
<keyword evidence="3" id="KW-0687">Ribonucleoprotein</keyword>
<reference evidence="8" key="1">
    <citation type="journal article" date="2015" name="ISME J.">
        <title>Aquifer environment selects for microbial species cohorts in sediment and groundwater.</title>
        <authorList>
            <person name="Hug L.A."/>
            <person name="Thomas B.C."/>
            <person name="Brown C.T."/>
            <person name="Frischkorn K.R."/>
            <person name="Williams K.H."/>
            <person name="Tringe S.G."/>
            <person name="Banfield J.F."/>
        </authorList>
    </citation>
    <scope>NUCLEOTIDE SEQUENCE</scope>
</reference>
<proteinExistence type="inferred from homology"/>
<keyword evidence="2 8" id="KW-0689">Ribosomal protein</keyword>
<dbReference type="GO" id="GO:0006412">
    <property type="term" value="P:translation"/>
    <property type="evidence" value="ECO:0007669"/>
    <property type="project" value="UniProtKB-UniRule"/>
</dbReference>
<dbReference type="SMART" id="SM00739">
    <property type="entry name" value="KOW"/>
    <property type="match status" value="1"/>
</dbReference>
<feature type="region of interest" description="Disordered" evidence="6">
    <location>
        <begin position="84"/>
        <end position="108"/>
    </location>
</feature>
<evidence type="ECO:0000259" key="7">
    <source>
        <dbReference type="SMART" id="SM00739"/>
    </source>
</evidence>
<evidence type="ECO:0000256" key="5">
    <source>
        <dbReference type="NCBIfam" id="TIGR01080"/>
    </source>
</evidence>
<dbReference type="InterPro" id="IPR005825">
    <property type="entry name" value="Ribosomal_uL24_CS"/>
</dbReference>
<feature type="domain" description="KOW" evidence="7">
    <location>
        <begin position="19"/>
        <end position="46"/>
    </location>
</feature>
<dbReference type="GO" id="GO:0003735">
    <property type="term" value="F:structural constituent of ribosome"/>
    <property type="evidence" value="ECO:0007669"/>
    <property type="project" value="UniProtKB-UniRule"/>
</dbReference>
<evidence type="ECO:0000256" key="1">
    <source>
        <dbReference type="ARBA" id="ARBA00010618"/>
    </source>
</evidence>
<dbReference type="NCBIfam" id="TIGR01080">
    <property type="entry name" value="rplX_A_E"/>
    <property type="match status" value="1"/>
</dbReference>
<sequence>MSANLSKELREKYKKRSLPLRKGDMVKIMRGKFRKKTGKIIAVNIKRMKIEIEGMQIKKQDGSKANVKFNPSFLQITELNLEDRKRNESLVGQKNKSNKTEGENKNAP</sequence>
<dbReference type="InterPro" id="IPR008991">
    <property type="entry name" value="Translation_prot_SH3-like_sf"/>
</dbReference>
<dbReference type="AlphaFoldDB" id="A0A0H4T912"/>
<dbReference type="PROSITE" id="PS01108">
    <property type="entry name" value="RIBOSOMAL_L24"/>
    <property type="match status" value="1"/>
</dbReference>
<dbReference type="InterPro" id="IPR005824">
    <property type="entry name" value="KOW"/>
</dbReference>